<dbReference type="Pfam" id="PF02752">
    <property type="entry name" value="Arrestin_C"/>
    <property type="match status" value="1"/>
</dbReference>
<evidence type="ECO:0000259" key="4">
    <source>
        <dbReference type="Pfam" id="PF02752"/>
    </source>
</evidence>
<protein>
    <recommendedName>
        <fullName evidence="7">Arrestin C-terminal-like domain-containing protein</fullName>
    </recommendedName>
</protein>
<dbReference type="EMBL" id="CAXITT010003117">
    <property type="protein sequence ID" value="CAL1549017.1"/>
    <property type="molecule type" value="Genomic_DNA"/>
</dbReference>
<dbReference type="Pfam" id="PF00339">
    <property type="entry name" value="Arrestin_N"/>
    <property type="match status" value="1"/>
</dbReference>
<gene>
    <name evidence="5" type="ORF">GSLYS_00022334001</name>
</gene>
<dbReference type="Gene3D" id="2.60.40.640">
    <property type="match status" value="2"/>
</dbReference>
<dbReference type="InterPro" id="IPR014756">
    <property type="entry name" value="Ig_E-set"/>
</dbReference>
<dbReference type="Proteomes" id="UP001497497">
    <property type="component" value="Unassembled WGS sequence"/>
</dbReference>
<dbReference type="InterPro" id="IPR050357">
    <property type="entry name" value="Arrestin_domain-protein"/>
</dbReference>
<dbReference type="GO" id="GO:0015031">
    <property type="term" value="P:protein transport"/>
    <property type="evidence" value="ECO:0007669"/>
    <property type="project" value="TreeGrafter"/>
</dbReference>
<evidence type="ECO:0008006" key="7">
    <source>
        <dbReference type="Google" id="ProtNLM"/>
    </source>
</evidence>
<reference evidence="5 6" key="1">
    <citation type="submission" date="2024-04" db="EMBL/GenBank/DDBJ databases">
        <authorList>
            <consortium name="Genoscope - CEA"/>
            <person name="William W."/>
        </authorList>
    </citation>
    <scope>NUCLEOTIDE SEQUENCE [LARGE SCALE GENOMIC DNA]</scope>
</reference>
<dbReference type="SUPFAM" id="SSF81296">
    <property type="entry name" value="E set domains"/>
    <property type="match status" value="2"/>
</dbReference>
<feature type="domain" description="Arrestin-like N-terminal" evidence="3">
    <location>
        <begin position="2"/>
        <end position="53"/>
    </location>
</feature>
<comment type="similarity">
    <text evidence="1">Belongs to the arrestin family.</text>
</comment>
<dbReference type="AlphaFoldDB" id="A0AAV2IPF3"/>
<evidence type="ECO:0000256" key="2">
    <source>
        <dbReference type="SAM" id="MobiDB-lite"/>
    </source>
</evidence>
<name>A0AAV2IPF3_LYMST</name>
<dbReference type="InterPro" id="IPR011021">
    <property type="entry name" value="Arrestin-like_N"/>
</dbReference>
<dbReference type="PANTHER" id="PTHR11188">
    <property type="entry name" value="ARRESTIN DOMAIN CONTAINING PROTEIN"/>
    <property type="match status" value="1"/>
</dbReference>
<proteinExistence type="inferred from homology"/>
<comment type="caution">
    <text evidence="5">The sequence shown here is derived from an EMBL/GenBank/DDBJ whole genome shotgun (WGS) entry which is preliminary data.</text>
</comment>
<dbReference type="GO" id="GO:0005737">
    <property type="term" value="C:cytoplasm"/>
    <property type="evidence" value="ECO:0007669"/>
    <property type="project" value="TreeGrafter"/>
</dbReference>
<feature type="non-terminal residue" evidence="5">
    <location>
        <position position="172"/>
    </location>
</feature>
<evidence type="ECO:0000256" key="1">
    <source>
        <dbReference type="ARBA" id="ARBA00005298"/>
    </source>
</evidence>
<evidence type="ECO:0000259" key="3">
    <source>
        <dbReference type="Pfam" id="PF00339"/>
    </source>
</evidence>
<sequence>MPFELPVPSDLPSSFEGHHGYVRYWLECILDVVGHVEQITKKAFTVISKYNLNTDPVADKEIKKKQEVSVCCGCGSPGFYEIRYYVSRRGYVPGEKMVIDIRVRNHTNSDLHLILRFKMSTNYHAKGKTIKIDKRLHEGEKPIPSADTCKWNPEIPIPPLPPTGLGGSRVID</sequence>
<keyword evidence="6" id="KW-1185">Reference proteome</keyword>
<dbReference type="InterPro" id="IPR014752">
    <property type="entry name" value="Arrestin-like_C"/>
</dbReference>
<dbReference type="PANTHER" id="PTHR11188:SF176">
    <property type="entry name" value="ARRESTIN DOMAIN-CONTAINING PROTEIN 1"/>
    <property type="match status" value="1"/>
</dbReference>
<feature type="region of interest" description="Disordered" evidence="2">
    <location>
        <begin position="143"/>
        <end position="172"/>
    </location>
</feature>
<accession>A0AAV2IPF3</accession>
<organism evidence="5 6">
    <name type="scientific">Lymnaea stagnalis</name>
    <name type="common">Great pond snail</name>
    <name type="synonym">Helix stagnalis</name>
    <dbReference type="NCBI Taxonomy" id="6523"/>
    <lineage>
        <taxon>Eukaryota</taxon>
        <taxon>Metazoa</taxon>
        <taxon>Spiralia</taxon>
        <taxon>Lophotrochozoa</taxon>
        <taxon>Mollusca</taxon>
        <taxon>Gastropoda</taxon>
        <taxon>Heterobranchia</taxon>
        <taxon>Euthyneura</taxon>
        <taxon>Panpulmonata</taxon>
        <taxon>Hygrophila</taxon>
        <taxon>Lymnaeoidea</taxon>
        <taxon>Lymnaeidae</taxon>
        <taxon>Lymnaea</taxon>
    </lineage>
</organism>
<evidence type="ECO:0000313" key="5">
    <source>
        <dbReference type="EMBL" id="CAL1549017.1"/>
    </source>
</evidence>
<feature type="domain" description="Arrestin C-terminal-like" evidence="4">
    <location>
        <begin position="80"/>
        <end position="169"/>
    </location>
</feature>
<evidence type="ECO:0000313" key="6">
    <source>
        <dbReference type="Proteomes" id="UP001497497"/>
    </source>
</evidence>
<dbReference type="InterPro" id="IPR011022">
    <property type="entry name" value="Arrestin_C-like"/>
</dbReference>